<feature type="transmembrane region" description="Helical" evidence="1">
    <location>
        <begin position="85"/>
        <end position="106"/>
    </location>
</feature>
<name>A0A2M8L659_9BACT</name>
<proteinExistence type="predicted"/>
<keyword evidence="1" id="KW-0812">Transmembrane</keyword>
<keyword evidence="1" id="KW-0472">Membrane</keyword>
<sequence length="116" mass="12663">MRNLLAKVNIGEEFWLKKDVGIGDESVYPAYQSIGSFISAILPNIYVIAGVILFLLMVFGGLTYIKSAGSSDEEGVKKGQQAITAALVGFLIIFASYWIIQLIEIITGVEIFKSNL</sequence>
<reference evidence="3" key="1">
    <citation type="submission" date="2017-09" db="EMBL/GenBank/DDBJ databases">
        <title>Depth-based differentiation of microbial function through sediment-hosted aquifers and enrichment of novel symbionts in the deep terrestrial subsurface.</title>
        <authorList>
            <person name="Probst A.J."/>
            <person name="Ladd B."/>
            <person name="Jarett J.K."/>
            <person name="Geller-Mcgrath D.E."/>
            <person name="Sieber C.M.K."/>
            <person name="Emerson J.B."/>
            <person name="Anantharaman K."/>
            <person name="Thomas B.C."/>
            <person name="Malmstrom R."/>
            <person name="Stieglmeier M."/>
            <person name="Klingl A."/>
            <person name="Woyke T."/>
            <person name="Ryan C.M."/>
            <person name="Banfield J.F."/>
        </authorList>
    </citation>
    <scope>NUCLEOTIDE SEQUENCE [LARGE SCALE GENOMIC DNA]</scope>
</reference>
<dbReference type="Proteomes" id="UP000229500">
    <property type="component" value="Unassembled WGS sequence"/>
</dbReference>
<gene>
    <name evidence="2" type="ORF">COU96_00530</name>
</gene>
<dbReference type="AlphaFoldDB" id="A0A2M8L659"/>
<keyword evidence="1" id="KW-1133">Transmembrane helix</keyword>
<dbReference type="EMBL" id="PFEL01000027">
    <property type="protein sequence ID" value="PJE69286.1"/>
    <property type="molecule type" value="Genomic_DNA"/>
</dbReference>
<accession>A0A2M8L659</accession>
<evidence type="ECO:0000313" key="2">
    <source>
        <dbReference type="EMBL" id="PJE69286.1"/>
    </source>
</evidence>
<organism evidence="2 3">
    <name type="scientific">Candidatus Shapirobacteria bacterium CG10_big_fil_rev_8_21_14_0_10_38_14</name>
    <dbReference type="NCBI Taxonomy" id="1974483"/>
    <lineage>
        <taxon>Bacteria</taxon>
        <taxon>Candidatus Shapironibacteriota</taxon>
    </lineage>
</organism>
<protein>
    <submittedName>
        <fullName evidence="2">Uncharacterized protein</fullName>
    </submittedName>
</protein>
<feature type="transmembrane region" description="Helical" evidence="1">
    <location>
        <begin position="45"/>
        <end position="65"/>
    </location>
</feature>
<comment type="caution">
    <text evidence="2">The sequence shown here is derived from an EMBL/GenBank/DDBJ whole genome shotgun (WGS) entry which is preliminary data.</text>
</comment>
<evidence type="ECO:0000313" key="3">
    <source>
        <dbReference type="Proteomes" id="UP000229500"/>
    </source>
</evidence>
<evidence type="ECO:0000256" key="1">
    <source>
        <dbReference type="SAM" id="Phobius"/>
    </source>
</evidence>